<sequence>MAPPLASLPPSTSPNTDHMGTTSSVKGMGCLGDFKIRHLDLHSREESEALWDRLLLQGRTRAEITQSSLIAQRFQPQWRAISQQTETKILTLEDRINPSPAERRSATGISEDSCVRRVQGEKDGHAPRPISAGDDSGHDGVVHHWTWRDPLEHLWQPVFHVGNPRPLLVGCGVHRLWNFSILADRYPSPCLVTLTVGVNLITATLAITAIVFYLVDEGARFGGDASLMNQNNLNTCLLYQHLLQPVAIGVRVLLVVFAVLQLCVTISVAALDITALTKSMKKKQVSEVQQPLMEEVAANPVA</sequence>
<comment type="caution">
    <text evidence="3">The sequence shown here is derived from an EMBL/GenBank/DDBJ whole genome shotgun (WGS) entry which is preliminary data.</text>
</comment>
<evidence type="ECO:0000313" key="4">
    <source>
        <dbReference type="Proteomes" id="UP001221898"/>
    </source>
</evidence>
<accession>A0AAD7W7C9</accession>
<feature type="compositionally biased region" description="Polar residues" evidence="1">
    <location>
        <begin position="15"/>
        <end position="25"/>
    </location>
</feature>
<feature type="transmembrane region" description="Helical" evidence="2">
    <location>
        <begin position="248"/>
        <end position="273"/>
    </location>
</feature>
<keyword evidence="2" id="KW-1133">Transmembrane helix</keyword>
<feature type="region of interest" description="Disordered" evidence="1">
    <location>
        <begin position="97"/>
        <end position="137"/>
    </location>
</feature>
<keyword evidence="2" id="KW-0812">Transmembrane</keyword>
<evidence type="ECO:0000256" key="1">
    <source>
        <dbReference type="SAM" id="MobiDB-lite"/>
    </source>
</evidence>
<gene>
    <name evidence="3" type="ORF">AAFF_G00169870</name>
</gene>
<organism evidence="3 4">
    <name type="scientific">Aldrovandia affinis</name>
    <dbReference type="NCBI Taxonomy" id="143900"/>
    <lineage>
        <taxon>Eukaryota</taxon>
        <taxon>Metazoa</taxon>
        <taxon>Chordata</taxon>
        <taxon>Craniata</taxon>
        <taxon>Vertebrata</taxon>
        <taxon>Euteleostomi</taxon>
        <taxon>Actinopterygii</taxon>
        <taxon>Neopterygii</taxon>
        <taxon>Teleostei</taxon>
        <taxon>Notacanthiformes</taxon>
        <taxon>Halosauridae</taxon>
        <taxon>Aldrovandia</taxon>
    </lineage>
</organism>
<keyword evidence="4" id="KW-1185">Reference proteome</keyword>
<evidence type="ECO:0000256" key="2">
    <source>
        <dbReference type="SAM" id="Phobius"/>
    </source>
</evidence>
<dbReference type="AlphaFoldDB" id="A0AAD7W7C9"/>
<keyword evidence="2" id="KW-0472">Membrane</keyword>
<feature type="region of interest" description="Disordered" evidence="1">
    <location>
        <begin position="1"/>
        <end position="25"/>
    </location>
</feature>
<dbReference type="Proteomes" id="UP001221898">
    <property type="component" value="Unassembled WGS sequence"/>
</dbReference>
<dbReference type="EMBL" id="JAINUG010000227">
    <property type="protein sequence ID" value="KAJ8386517.1"/>
    <property type="molecule type" value="Genomic_DNA"/>
</dbReference>
<feature type="compositionally biased region" description="Basic and acidic residues" evidence="1">
    <location>
        <begin position="113"/>
        <end position="126"/>
    </location>
</feature>
<evidence type="ECO:0000313" key="3">
    <source>
        <dbReference type="EMBL" id="KAJ8386517.1"/>
    </source>
</evidence>
<reference evidence="3" key="1">
    <citation type="journal article" date="2023" name="Science">
        <title>Genome structures resolve the early diversification of teleost fishes.</title>
        <authorList>
            <person name="Parey E."/>
            <person name="Louis A."/>
            <person name="Montfort J."/>
            <person name="Bouchez O."/>
            <person name="Roques C."/>
            <person name="Iampietro C."/>
            <person name="Lluch J."/>
            <person name="Castinel A."/>
            <person name="Donnadieu C."/>
            <person name="Desvignes T."/>
            <person name="Floi Bucao C."/>
            <person name="Jouanno E."/>
            <person name="Wen M."/>
            <person name="Mejri S."/>
            <person name="Dirks R."/>
            <person name="Jansen H."/>
            <person name="Henkel C."/>
            <person name="Chen W.J."/>
            <person name="Zahm M."/>
            <person name="Cabau C."/>
            <person name="Klopp C."/>
            <person name="Thompson A.W."/>
            <person name="Robinson-Rechavi M."/>
            <person name="Braasch I."/>
            <person name="Lecointre G."/>
            <person name="Bobe J."/>
            <person name="Postlethwait J.H."/>
            <person name="Berthelot C."/>
            <person name="Roest Crollius H."/>
            <person name="Guiguen Y."/>
        </authorList>
    </citation>
    <scope>NUCLEOTIDE SEQUENCE</scope>
    <source>
        <strain evidence="3">NC1722</strain>
    </source>
</reference>
<name>A0AAD7W7C9_9TELE</name>
<protein>
    <submittedName>
        <fullName evidence="3">Uncharacterized protein</fullName>
    </submittedName>
</protein>
<proteinExistence type="predicted"/>
<feature type="transmembrane region" description="Helical" evidence="2">
    <location>
        <begin position="190"/>
        <end position="215"/>
    </location>
</feature>